<gene>
    <name evidence="1" type="ORF">SORBI_3005G106800</name>
</gene>
<dbReference type="AlphaFoldDB" id="A0A1Z5RID6"/>
<proteinExistence type="predicted"/>
<organism evidence="1 2">
    <name type="scientific">Sorghum bicolor</name>
    <name type="common">Sorghum</name>
    <name type="synonym">Sorghum vulgare</name>
    <dbReference type="NCBI Taxonomy" id="4558"/>
    <lineage>
        <taxon>Eukaryota</taxon>
        <taxon>Viridiplantae</taxon>
        <taxon>Streptophyta</taxon>
        <taxon>Embryophyta</taxon>
        <taxon>Tracheophyta</taxon>
        <taxon>Spermatophyta</taxon>
        <taxon>Magnoliopsida</taxon>
        <taxon>Liliopsida</taxon>
        <taxon>Poales</taxon>
        <taxon>Poaceae</taxon>
        <taxon>PACMAD clade</taxon>
        <taxon>Panicoideae</taxon>
        <taxon>Andropogonodae</taxon>
        <taxon>Andropogoneae</taxon>
        <taxon>Sorghinae</taxon>
        <taxon>Sorghum</taxon>
    </lineage>
</organism>
<dbReference type="EMBL" id="CM000764">
    <property type="protein sequence ID" value="OQU83301.1"/>
    <property type="molecule type" value="Genomic_DNA"/>
</dbReference>
<dbReference type="InParanoid" id="A0A1Z5RID6"/>
<sequence length="114" mass="12846">MEGRGRMDDSSSDSSPRKGILNFIMQQSDRAIHLPRMAPGSIALQERQLLLRWWRWQRRRQPELSSPLSQAQVTTRLTPPSSFPFPCSTMATARSHSQNPTATARCHSTIAATL</sequence>
<reference evidence="1 2" key="1">
    <citation type="journal article" date="2009" name="Nature">
        <title>The Sorghum bicolor genome and the diversification of grasses.</title>
        <authorList>
            <person name="Paterson A.H."/>
            <person name="Bowers J.E."/>
            <person name="Bruggmann R."/>
            <person name="Dubchak I."/>
            <person name="Grimwood J."/>
            <person name="Gundlach H."/>
            <person name="Haberer G."/>
            <person name="Hellsten U."/>
            <person name="Mitros T."/>
            <person name="Poliakov A."/>
            <person name="Schmutz J."/>
            <person name="Spannagl M."/>
            <person name="Tang H."/>
            <person name="Wang X."/>
            <person name="Wicker T."/>
            <person name="Bharti A.K."/>
            <person name="Chapman J."/>
            <person name="Feltus F.A."/>
            <person name="Gowik U."/>
            <person name="Grigoriev I.V."/>
            <person name="Lyons E."/>
            <person name="Maher C.A."/>
            <person name="Martis M."/>
            <person name="Narechania A."/>
            <person name="Otillar R.P."/>
            <person name="Penning B.W."/>
            <person name="Salamov A.A."/>
            <person name="Wang Y."/>
            <person name="Zhang L."/>
            <person name="Carpita N.C."/>
            <person name="Freeling M."/>
            <person name="Gingle A.R."/>
            <person name="Hash C.T."/>
            <person name="Keller B."/>
            <person name="Klein P."/>
            <person name="Kresovich S."/>
            <person name="McCann M.C."/>
            <person name="Ming R."/>
            <person name="Peterson D.G."/>
            <person name="Mehboob-ur-Rahman"/>
            <person name="Ware D."/>
            <person name="Westhoff P."/>
            <person name="Mayer K.F."/>
            <person name="Messing J."/>
            <person name="Rokhsar D.S."/>
        </authorList>
    </citation>
    <scope>NUCLEOTIDE SEQUENCE [LARGE SCALE GENOMIC DNA]</scope>
    <source>
        <strain evidence="2">cv. BTx623</strain>
    </source>
</reference>
<keyword evidence="2" id="KW-1185">Reference proteome</keyword>
<reference evidence="2" key="2">
    <citation type="journal article" date="2018" name="Plant J.">
        <title>The Sorghum bicolor reference genome: improved assembly, gene annotations, a transcriptome atlas, and signatures of genome organization.</title>
        <authorList>
            <person name="McCormick R.F."/>
            <person name="Truong S.K."/>
            <person name="Sreedasyam A."/>
            <person name="Jenkins J."/>
            <person name="Shu S."/>
            <person name="Sims D."/>
            <person name="Kennedy M."/>
            <person name="Amirebrahimi M."/>
            <person name="Weers B.D."/>
            <person name="McKinley B."/>
            <person name="Mattison A."/>
            <person name="Morishige D.T."/>
            <person name="Grimwood J."/>
            <person name="Schmutz J."/>
            <person name="Mullet J.E."/>
        </authorList>
    </citation>
    <scope>NUCLEOTIDE SEQUENCE [LARGE SCALE GENOMIC DNA]</scope>
    <source>
        <strain evidence="2">cv. BTx623</strain>
    </source>
</reference>
<accession>A0A1Z5RID6</accession>
<protein>
    <submittedName>
        <fullName evidence="1">Uncharacterized protein</fullName>
    </submittedName>
</protein>
<dbReference type="Proteomes" id="UP000000768">
    <property type="component" value="Chromosome 5"/>
</dbReference>
<evidence type="ECO:0000313" key="2">
    <source>
        <dbReference type="Proteomes" id="UP000000768"/>
    </source>
</evidence>
<evidence type="ECO:0000313" key="1">
    <source>
        <dbReference type="EMBL" id="OQU83301.1"/>
    </source>
</evidence>
<dbReference type="Gramene" id="OQU83301">
    <property type="protein sequence ID" value="OQU83301"/>
    <property type="gene ID" value="SORBI_3005G106800"/>
</dbReference>
<name>A0A1Z5RID6_SORBI</name>